<dbReference type="Proteomes" id="UP000672032">
    <property type="component" value="Chromosome 2"/>
</dbReference>
<reference evidence="3" key="1">
    <citation type="submission" date="2020-10" db="EMBL/GenBank/DDBJ databases">
        <title>Genome Sequence of Monilinia vaccinii-corymbosi Sheds Light on Mummy Berry Disease Infection of Blueberry and Mating Type.</title>
        <authorList>
            <person name="Yow A.G."/>
            <person name="Zhang Y."/>
            <person name="Bansal K."/>
            <person name="Eacker S.M."/>
            <person name="Sullivan S."/>
            <person name="Liachko I."/>
            <person name="Cubeta M.A."/>
            <person name="Rollins J.A."/>
            <person name="Ashrafi H."/>
        </authorList>
    </citation>
    <scope>NUCLEOTIDE SEQUENCE</scope>
    <source>
        <strain evidence="3">RL-1</strain>
    </source>
</reference>
<organism evidence="3 4">
    <name type="scientific">Monilinia vaccinii-corymbosi</name>
    <dbReference type="NCBI Taxonomy" id="61207"/>
    <lineage>
        <taxon>Eukaryota</taxon>
        <taxon>Fungi</taxon>
        <taxon>Dikarya</taxon>
        <taxon>Ascomycota</taxon>
        <taxon>Pezizomycotina</taxon>
        <taxon>Leotiomycetes</taxon>
        <taxon>Helotiales</taxon>
        <taxon>Sclerotiniaceae</taxon>
        <taxon>Monilinia</taxon>
    </lineage>
</organism>
<comment type="similarity">
    <text evidence="1">Belongs to the avfA family.</text>
</comment>
<dbReference type="SUPFAM" id="SSF51735">
    <property type="entry name" value="NAD(P)-binding Rossmann-fold domains"/>
    <property type="match status" value="1"/>
</dbReference>
<dbReference type="OrthoDB" id="10254604at2759"/>
<dbReference type="EMBL" id="CP063406">
    <property type="protein sequence ID" value="QSZ30532.1"/>
    <property type="molecule type" value="Genomic_DNA"/>
</dbReference>
<dbReference type="Gene3D" id="3.40.50.720">
    <property type="entry name" value="NAD(P)-binding Rossmann-like Domain"/>
    <property type="match status" value="1"/>
</dbReference>
<gene>
    <name evidence="3" type="ORF">DSL72_000086</name>
</gene>
<dbReference type="Pfam" id="PF13460">
    <property type="entry name" value="NAD_binding_10"/>
    <property type="match status" value="1"/>
</dbReference>
<proteinExistence type="inferred from homology"/>
<dbReference type="PANTHER" id="PTHR15020">
    <property type="entry name" value="FLAVIN REDUCTASE-RELATED"/>
    <property type="match status" value="1"/>
</dbReference>
<feature type="domain" description="NAD(P)-binding" evidence="2">
    <location>
        <begin position="11"/>
        <end position="227"/>
    </location>
</feature>
<dbReference type="InterPro" id="IPR036291">
    <property type="entry name" value="NAD(P)-bd_dom_sf"/>
</dbReference>
<evidence type="ECO:0000256" key="1">
    <source>
        <dbReference type="ARBA" id="ARBA00038376"/>
    </source>
</evidence>
<protein>
    <recommendedName>
        <fullName evidence="2">NAD(P)-binding domain-containing protein</fullName>
    </recommendedName>
</protein>
<accession>A0A8A3P0R7</accession>
<dbReference type="InterPro" id="IPR016040">
    <property type="entry name" value="NAD(P)-bd_dom"/>
</dbReference>
<evidence type="ECO:0000313" key="4">
    <source>
        <dbReference type="Proteomes" id="UP000672032"/>
    </source>
</evidence>
<sequence>MTPTPRILLLGGHGKVALHTTPKILSRSWNLISVVRNPDHKHDILHAANKAPKAGRGDVEVLVDSIEDVKSERDAKRILESAKADWVIWCAGAAGKGGKERTYAIDQNACIHFIRAAISTPSVRKFLLVSALSSRRARAPWWTDAHWEEIQKLNTEILPDYYRAKLAADQALVVLGSERTDWTWIDLRPGLLSDEPETGKVSLGKTGARGKVTRQDVAEVAVRLLAKEGLKSGYFDLLDGEEEIGAAVDRVVAEGVDARDGEEFDDLKGREFLKL</sequence>
<evidence type="ECO:0000259" key="2">
    <source>
        <dbReference type="Pfam" id="PF13460"/>
    </source>
</evidence>
<dbReference type="PANTHER" id="PTHR15020:SF50">
    <property type="entry name" value="UPF0659 PROTEIN YMR090W"/>
    <property type="match status" value="1"/>
</dbReference>
<keyword evidence="4" id="KW-1185">Reference proteome</keyword>
<evidence type="ECO:0000313" key="3">
    <source>
        <dbReference type="EMBL" id="QSZ30532.1"/>
    </source>
</evidence>
<dbReference type="AlphaFoldDB" id="A0A8A3P0R7"/>
<name>A0A8A3P0R7_9HELO</name>